<dbReference type="InterPro" id="IPR013083">
    <property type="entry name" value="Znf_RING/FYVE/PHD"/>
</dbReference>
<evidence type="ECO:0000313" key="5">
    <source>
        <dbReference type="Proteomes" id="UP001194468"/>
    </source>
</evidence>
<keyword evidence="1" id="KW-0479">Metal-binding</keyword>
<keyword evidence="1" id="KW-0862">Zinc</keyword>
<dbReference type="AlphaFoldDB" id="A0AAD4GJN9"/>
<proteinExistence type="predicted"/>
<reference evidence="4" key="2">
    <citation type="journal article" date="2020" name="Nat. Commun.">
        <title>Large-scale genome sequencing of mycorrhizal fungi provides insights into the early evolution of symbiotic traits.</title>
        <authorList>
            <person name="Miyauchi S."/>
            <person name="Kiss E."/>
            <person name="Kuo A."/>
            <person name="Drula E."/>
            <person name="Kohler A."/>
            <person name="Sanchez-Garcia M."/>
            <person name="Morin E."/>
            <person name="Andreopoulos B."/>
            <person name="Barry K.W."/>
            <person name="Bonito G."/>
            <person name="Buee M."/>
            <person name="Carver A."/>
            <person name="Chen C."/>
            <person name="Cichocki N."/>
            <person name="Clum A."/>
            <person name="Culley D."/>
            <person name="Crous P.W."/>
            <person name="Fauchery L."/>
            <person name="Girlanda M."/>
            <person name="Hayes R.D."/>
            <person name="Keri Z."/>
            <person name="LaButti K."/>
            <person name="Lipzen A."/>
            <person name="Lombard V."/>
            <person name="Magnuson J."/>
            <person name="Maillard F."/>
            <person name="Murat C."/>
            <person name="Nolan M."/>
            <person name="Ohm R.A."/>
            <person name="Pangilinan J."/>
            <person name="Pereira M.F."/>
            <person name="Perotto S."/>
            <person name="Peter M."/>
            <person name="Pfister S."/>
            <person name="Riley R."/>
            <person name="Sitrit Y."/>
            <person name="Stielow J.B."/>
            <person name="Szollosi G."/>
            <person name="Zifcakova L."/>
            <person name="Stursova M."/>
            <person name="Spatafora J.W."/>
            <person name="Tedersoo L."/>
            <person name="Vaario L.M."/>
            <person name="Yamada A."/>
            <person name="Yan M."/>
            <person name="Wang P."/>
            <person name="Xu J."/>
            <person name="Bruns T."/>
            <person name="Baldrian P."/>
            <person name="Vilgalys R."/>
            <person name="Dunand C."/>
            <person name="Henrissat B."/>
            <person name="Grigoriev I.V."/>
            <person name="Hibbett D."/>
            <person name="Nagy L.G."/>
            <person name="Martin F.M."/>
        </authorList>
    </citation>
    <scope>NUCLEOTIDE SEQUENCE</scope>
    <source>
        <strain evidence="4">BED1</strain>
    </source>
</reference>
<dbReference type="GO" id="GO:0008270">
    <property type="term" value="F:zinc ion binding"/>
    <property type="evidence" value="ECO:0007669"/>
    <property type="project" value="UniProtKB-KW"/>
</dbReference>
<feature type="compositionally biased region" description="Low complexity" evidence="2">
    <location>
        <begin position="48"/>
        <end position="62"/>
    </location>
</feature>
<feature type="region of interest" description="Disordered" evidence="2">
    <location>
        <begin position="101"/>
        <end position="129"/>
    </location>
</feature>
<dbReference type="EMBL" id="WHUW01000005">
    <property type="protein sequence ID" value="KAF8446190.1"/>
    <property type="molecule type" value="Genomic_DNA"/>
</dbReference>
<dbReference type="Gene3D" id="3.30.40.10">
    <property type="entry name" value="Zinc/RING finger domain, C3HC4 (zinc finger)"/>
    <property type="match status" value="1"/>
</dbReference>
<gene>
    <name evidence="4" type="ORF">L210DRAFT_906302</name>
</gene>
<organism evidence="4 5">
    <name type="scientific">Boletus edulis BED1</name>
    <dbReference type="NCBI Taxonomy" id="1328754"/>
    <lineage>
        <taxon>Eukaryota</taxon>
        <taxon>Fungi</taxon>
        <taxon>Dikarya</taxon>
        <taxon>Basidiomycota</taxon>
        <taxon>Agaricomycotina</taxon>
        <taxon>Agaricomycetes</taxon>
        <taxon>Agaricomycetidae</taxon>
        <taxon>Boletales</taxon>
        <taxon>Boletineae</taxon>
        <taxon>Boletaceae</taxon>
        <taxon>Boletoideae</taxon>
        <taxon>Boletus</taxon>
    </lineage>
</organism>
<evidence type="ECO:0000256" key="1">
    <source>
        <dbReference type="PROSITE-ProRule" id="PRU00175"/>
    </source>
</evidence>
<dbReference type="SUPFAM" id="SSF57850">
    <property type="entry name" value="RING/U-box"/>
    <property type="match status" value="1"/>
</dbReference>
<dbReference type="InterPro" id="IPR001841">
    <property type="entry name" value="Znf_RING"/>
</dbReference>
<keyword evidence="5" id="KW-1185">Reference proteome</keyword>
<evidence type="ECO:0000256" key="2">
    <source>
        <dbReference type="SAM" id="MobiDB-lite"/>
    </source>
</evidence>
<evidence type="ECO:0000259" key="3">
    <source>
        <dbReference type="PROSITE" id="PS50089"/>
    </source>
</evidence>
<feature type="compositionally biased region" description="Polar residues" evidence="2">
    <location>
        <begin position="101"/>
        <end position="121"/>
    </location>
</feature>
<name>A0AAD4GJN9_BOLED</name>
<feature type="domain" description="RING-type" evidence="3">
    <location>
        <begin position="150"/>
        <end position="192"/>
    </location>
</feature>
<reference evidence="4" key="1">
    <citation type="submission" date="2019-10" db="EMBL/GenBank/DDBJ databases">
        <authorList>
            <consortium name="DOE Joint Genome Institute"/>
            <person name="Kuo A."/>
            <person name="Miyauchi S."/>
            <person name="Kiss E."/>
            <person name="Drula E."/>
            <person name="Kohler A."/>
            <person name="Sanchez-Garcia M."/>
            <person name="Andreopoulos B."/>
            <person name="Barry K.W."/>
            <person name="Bonito G."/>
            <person name="Buee M."/>
            <person name="Carver A."/>
            <person name="Chen C."/>
            <person name="Cichocki N."/>
            <person name="Clum A."/>
            <person name="Culley D."/>
            <person name="Crous P.W."/>
            <person name="Fauchery L."/>
            <person name="Girlanda M."/>
            <person name="Hayes R."/>
            <person name="Keri Z."/>
            <person name="LaButti K."/>
            <person name="Lipzen A."/>
            <person name="Lombard V."/>
            <person name="Magnuson J."/>
            <person name="Maillard F."/>
            <person name="Morin E."/>
            <person name="Murat C."/>
            <person name="Nolan M."/>
            <person name="Ohm R."/>
            <person name="Pangilinan J."/>
            <person name="Pereira M."/>
            <person name="Perotto S."/>
            <person name="Peter M."/>
            <person name="Riley R."/>
            <person name="Sitrit Y."/>
            <person name="Stielow B."/>
            <person name="Szollosi G."/>
            <person name="Zifcakova L."/>
            <person name="Stursova M."/>
            <person name="Spatafora J.W."/>
            <person name="Tedersoo L."/>
            <person name="Vaario L.-M."/>
            <person name="Yamada A."/>
            <person name="Yan M."/>
            <person name="Wang P."/>
            <person name="Xu J."/>
            <person name="Bruns T."/>
            <person name="Baldrian P."/>
            <person name="Vilgalys R."/>
            <person name="Henrissat B."/>
            <person name="Grigoriev I.V."/>
            <person name="Hibbett D."/>
            <person name="Nagy L.G."/>
            <person name="Martin F.M."/>
        </authorList>
    </citation>
    <scope>NUCLEOTIDE SEQUENCE</scope>
    <source>
        <strain evidence="4">BED1</strain>
    </source>
</reference>
<protein>
    <recommendedName>
        <fullName evidence="3">RING-type domain-containing protein</fullName>
    </recommendedName>
</protein>
<dbReference type="Proteomes" id="UP001194468">
    <property type="component" value="Unassembled WGS sequence"/>
</dbReference>
<evidence type="ECO:0000313" key="4">
    <source>
        <dbReference type="EMBL" id="KAF8446190.1"/>
    </source>
</evidence>
<sequence>MAELEDEDDFPNDFDGLNFDNIPGLQAPSIGRDNTEVFVPSSVIPQNSTPSTAASPVPSTGSNSTEDMDPIFLAAVDALEARALNEMPRGTESTQGVTNTLYQAGGTSNLNQVGEQSTESSSVDRKGKRKAEEDIDVRAILAGYETELTCPICCDLLVGAQVANPCGHTCCGECGYGWLAQNKYEPTCAICRSNLPARNPLLPNFAVDSIVRQHLQALSRSGRPEWQERGYRTIEWNKRVDSWKGQNDARTAKEKLKEIARPRRRQPRYYDPGGADYIPPWLIDEGTEDVDDQPVIVMSRRGTRSRR</sequence>
<accession>A0AAD4GJN9</accession>
<comment type="caution">
    <text evidence="4">The sequence shown here is derived from an EMBL/GenBank/DDBJ whole genome shotgun (WGS) entry which is preliminary data.</text>
</comment>
<feature type="region of interest" description="Disordered" evidence="2">
    <location>
        <begin position="1"/>
        <end position="67"/>
    </location>
</feature>
<feature type="compositionally biased region" description="Acidic residues" evidence="2">
    <location>
        <begin position="1"/>
        <end position="12"/>
    </location>
</feature>
<dbReference type="PROSITE" id="PS50089">
    <property type="entry name" value="ZF_RING_2"/>
    <property type="match status" value="1"/>
</dbReference>
<keyword evidence="1" id="KW-0863">Zinc-finger</keyword>